<dbReference type="KEGG" id="tbg:TbgDal_X18190"/>
<dbReference type="AlphaFoldDB" id="D0A0F8"/>
<organism evidence="1 2">
    <name type="scientific">Trypanosoma brucei gambiense (strain MHOM/CI/86/DAL972)</name>
    <dbReference type="NCBI Taxonomy" id="679716"/>
    <lineage>
        <taxon>Eukaryota</taxon>
        <taxon>Discoba</taxon>
        <taxon>Euglenozoa</taxon>
        <taxon>Kinetoplastea</taxon>
        <taxon>Metakinetoplastina</taxon>
        <taxon>Trypanosomatida</taxon>
        <taxon>Trypanosomatidae</taxon>
        <taxon>Trypanosoma</taxon>
    </lineage>
</organism>
<protein>
    <submittedName>
        <fullName evidence="1">Uncharacterized protein</fullName>
    </submittedName>
</protein>
<accession>D0A0F8</accession>
<evidence type="ECO:0000313" key="2">
    <source>
        <dbReference type="Proteomes" id="UP000002316"/>
    </source>
</evidence>
<gene>
    <name evidence="1" type="ORF">TbgDal_X18190</name>
</gene>
<proteinExistence type="predicted"/>
<dbReference type="Proteomes" id="UP000002316">
    <property type="component" value="Chromosome 10"/>
</dbReference>
<name>D0A0F8_TRYB9</name>
<dbReference type="EMBL" id="FN554973">
    <property type="protein sequence ID" value="CBH16716.1"/>
    <property type="molecule type" value="Genomic_DNA"/>
</dbReference>
<reference evidence="2" key="1">
    <citation type="journal article" date="2010" name="PLoS Negl. Trop. Dis.">
        <title>The genome sequence of Trypanosoma brucei gambiense, causative agent of chronic human african trypanosomiasis.</title>
        <authorList>
            <person name="Jackson A.P."/>
            <person name="Sanders M."/>
            <person name="Berry A."/>
            <person name="McQuillan J."/>
            <person name="Aslett M.A."/>
            <person name="Quail M.A."/>
            <person name="Chukualim B."/>
            <person name="Capewell P."/>
            <person name="MacLeod A."/>
            <person name="Melville S.E."/>
            <person name="Gibson W."/>
            <person name="Barry J.D."/>
            <person name="Berriman M."/>
            <person name="Hertz-Fowler C."/>
        </authorList>
    </citation>
    <scope>NUCLEOTIDE SEQUENCE [LARGE SCALE GENOMIC DNA]</scope>
    <source>
        <strain evidence="2">MHOM/CI/86/DAL972</strain>
    </source>
</reference>
<evidence type="ECO:0000313" key="1">
    <source>
        <dbReference type="EMBL" id="CBH16716.1"/>
    </source>
</evidence>
<sequence>MDRRRYLRGFLSKKKGKREKVFVLHDSEEPIERSEGEPSRTCVFLSRALFTLFHLKLSLTTVSGRTRRRRVQKKETLNFSSEKEKDYKAVCTCQSAKLIKPNWIGGKRKEEKRENEQLC</sequence>
<dbReference type="RefSeq" id="XP_011778980.1">
    <property type="nucleotide sequence ID" value="XM_011780678.1"/>
</dbReference>
<dbReference type="GeneID" id="23865064"/>